<evidence type="ECO:0000259" key="10">
    <source>
        <dbReference type="PROSITE" id="PS50893"/>
    </source>
</evidence>
<dbReference type="InterPro" id="IPR051782">
    <property type="entry name" value="ABC_Transporter_VariousFunc"/>
</dbReference>
<keyword evidence="2" id="KW-0813">Transport</keyword>
<accession>A0A6B8U158</accession>
<keyword evidence="6 11" id="KW-0067">ATP-binding</keyword>
<dbReference type="Proteomes" id="UP000426857">
    <property type="component" value="Chromosome"/>
</dbReference>
<dbReference type="InterPro" id="IPR027417">
    <property type="entry name" value="P-loop_NTPase"/>
</dbReference>
<sequence>MNGFDELRNLPQGLHIALAVLLAVQVTLIIAALIVLARTPKEKTRHLPKPIWVLVILLANGIGPIIFFAVGREWGRRGHHGSQQPHSDRPGAHLLDRYDAAAAADTTAPTITFDGVRKSYGDHVVLDDVTLEVPHGSVFGFLGPNGAGKTTALRIAMGFSRADAGVVKLSGHVGYLPDVPAFDPWATPAEYLRLCGRLEGLRGEELDARVAEALAVSRLESVERPISGLSRGMRQRLGIAQALIATPGIVILDEPTSALDPIARREVLDVIASLRGRATVFFSTHAMADVEAVCDRAAFLGRGRILATGTVAELVERFGDAGRVTATFRAPERDSGSSANIAAEVTRALADAGCRDIALAPGGSLDDAFATALKETR</sequence>
<dbReference type="InterPro" id="IPR003439">
    <property type="entry name" value="ABC_transporter-like_ATP-bd"/>
</dbReference>
<evidence type="ECO:0000256" key="6">
    <source>
        <dbReference type="ARBA" id="ARBA00022840"/>
    </source>
</evidence>
<dbReference type="PANTHER" id="PTHR42939:SF1">
    <property type="entry name" value="ABC TRANSPORTER ATP-BINDING PROTEIN ALBC-RELATED"/>
    <property type="match status" value="1"/>
</dbReference>
<evidence type="ECO:0000256" key="3">
    <source>
        <dbReference type="ARBA" id="ARBA00022475"/>
    </source>
</evidence>
<evidence type="ECO:0000313" key="11">
    <source>
        <dbReference type="EMBL" id="QGS35345.1"/>
    </source>
</evidence>
<name>A0A6B8U158_9CORY</name>
<evidence type="ECO:0000256" key="7">
    <source>
        <dbReference type="ARBA" id="ARBA00022989"/>
    </source>
</evidence>
<dbReference type="Pfam" id="PF13396">
    <property type="entry name" value="PLDc_N"/>
    <property type="match status" value="1"/>
</dbReference>
<dbReference type="RefSeq" id="WP_155870294.1">
    <property type="nucleotide sequence ID" value="NZ_CP046322.1"/>
</dbReference>
<evidence type="ECO:0000256" key="2">
    <source>
        <dbReference type="ARBA" id="ARBA00022448"/>
    </source>
</evidence>
<dbReference type="InterPro" id="IPR003593">
    <property type="entry name" value="AAA+_ATPase"/>
</dbReference>
<dbReference type="EMBL" id="CP046322">
    <property type="protein sequence ID" value="QGS35345.1"/>
    <property type="molecule type" value="Genomic_DNA"/>
</dbReference>
<comment type="subcellular location">
    <subcellularLocation>
        <location evidence="1">Cell membrane</location>
        <topology evidence="1">Multi-pass membrane protein</topology>
    </subcellularLocation>
</comment>
<dbReference type="GO" id="GO:0016887">
    <property type="term" value="F:ATP hydrolysis activity"/>
    <property type="evidence" value="ECO:0007669"/>
    <property type="project" value="InterPro"/>
</dbReference>
<evidence type="ECO:0000313" key="12">
    <source>
        <dbReference type="Proteomes" id="UP000426857"/>
    </source>
</evidence>
<dbReference type="CDD" id="cd03230">
    <property type="entry name" value="ABC_DR_subfamily_A"/>
    <property type="match status" value="1"/>
</dbReference>
<evidence type="ECO:0000256" key="1">
    <source>
        <dbReference type="ARBA" id="ARBA00004651"/>
    </source>
</evidence>
<dbReference type="SUPFAM" id="SSF52540">
    <property type="entry name" value="P-loop containing nucleoside triphosphate hydrolases"/>
    <property type="match status" value="1"/>
</dbReference>
<keyword evidence="7 9" id="KW-1133">Transmembrane helix</keyword>
<dbReference type="SMART" id="SM00382">
    <property type="entry name" value="AAA"/>
    <property type="match status" value="1"/>
</dbReference>
<feature type="domain" description="ABC transporter" evidence="10">
    <location>
        <begin position="111"/>
        <end position="327"/>
    </location>
</feature>
<protein>
    <submittedName>
        <fullName evidence="11">ATP-binding cassette domain-containing protein</fullName>
    </submittedName>
</protein>
<evidence type="ECO:0000256" key="8">
    <source>
        <dbReference type="ARBA" id="ARBA00023136"/>
    </source>
</evidence>
<feature type="transmembrane region" description="Helical" evidence="9">
    <location>
        <begin position="51"/>
        <end position="70"/>
    </location>
</feature>
<evidence type="ECO:0000256" key="9">
    <source>
        <dbReference type="SAM" id="Phobius"/>
    </source>
</evidence>
<organism evidence="11 12">
    <name type="scientific">Corynebacterium xerosis</name>
    <dbReference type="NCBI Taxonomy" id="1725"/>
    <lineage>
        <taxon>Bacteria</taxon>
        <taxon>Bacillati</taxon>
        <taxon>Actinomycetota</taxon>
        <taxon>Actinomycetes</taxon>
        <taxon>Mycobacteriales</taxon>
        <taxon>Corynebacteriaceae</taxon>
        <taxon>Corynebacterium</taxon>
    </lineage>
</organism>
<proteinExistence type="predicted"/>
<evidence type="ECO:0000256" key="4">
    <source>
        <dbReference type="ARBA" id="ARBA00022692"/>
    </source>
</evidence>
<dbReference type="Gene3D" id="3.40.50.300">
    <property type="entry name" value="P-loop containing nucleotide triphosphate hydrolases"/>
    <property type="match status" value="1"/>
</dbReference>
<keyword evidence="5" id="KW-0547">Nucleotide-binding</keyword>
<dbReference type="KEGG" id="cxe:FOB82_10780"/>
<reference evidence="11 12" key="1">
    <citation type="submission" date="2019-11" db="EMBL/GenBank/DDBJ databases">
        <title>FDA dAtabase for Regulatory Grade micrObial Sequences (FDA-ARGOS): Supporting development and validation of Infectious Disease Dx tests.</title>
        <authorList>
            <person name="Kerrigan L."/>
            <person name="Long C."/>
            <person name="Tallon L."/>
            <person name="Sadzewicz L."/>
            <person name="Vavikolanu K."/>
            <person name="Mehta A."/>
            <person name="Aluvathingal J."/>
            <person name="Nadendla S."/>
            <person name="Yan Y."/>
            <person name="Sichtig H."/>
        </authorList>
    </citation>
    <scope>NUCLEOTIDE SEQUENCE [LARGE SCALE GENOMIC DNA]</scope>
    <source>
        <strain evidence="11 12">FDAARGOS_674</strain>
    </source>
</reference>
<dbReference type="GO" id="GO:0005524">
    <property type="term" value="F:ATP binding"/>
    <property type="evidence" value="ECO:0007669"/>
    <property type="project" value="UniProtKB-KW"/>
</dbReference>
<dbReference type="GO" id="GO:0005886">
    <property type="term" value="C:plasma membrane"/>
    <property type="evidence" value="ECO:0007669"/>
    <property type="project" value="UniProtKB-SubCell"/>
</dbReference>
<keyword evidence="8 9" id="KW-0472">Membrane</keyword>
<keyword evidence="4 9" id="KW-0812">Transmembrane</keyword>
<keyword evidence="3" id="KW-1003">Cell membrane</keyword>
<evidence type="ECO:0000256" key="5">
    <source>
        <dbReference type="ARBA" id="ARBA00022741"/>
    </source>
</evidence>
<gene>
    <name evidence="11" type="ORF">FOB82_10780</name>
</gene>
<dbReference type="Pfam" id="PF00005">
    <property type="entry name" value="ABC_tran"/>
    <property type="match status" value="1"/>
</dbReference>
<dbReference type="InterPro" id="IPR027379">
    <property type="entry name" value="CLS_N"/>
</dbReference>
<feature type="transmembrane region" description="Helical" evidence="9">
    <location>
        <begin position="16"/>
        <end position="39"/>
    </location>
</feature>
<dbReference type="PANTHER" id="PTHR42939">
    <property type="entry name" value="ABC TRANSPORTER ATP-BINDING PROTEIN ALBC-RELATED"/>
    <property type="match status" value="1"/>
</dbReference>
<dbReference type="AlphaFoldDB" id="A0A6B8U158"/>
<dbReference type="PROSITE" id="PS50893">
    <property type="entry name" value="ABC_TRANSPORTER_2"/>
    <property type="match status" value="1"/>
</dbReference>